<accession>A0A3Q9GK52</accession>
<dbReference type="Pfam" id="PF12698">
    <property type="entry name" value="ABC2_membrane_3"/>
    <property type="match status" value="2"/>
</dbReference>
<proteinExistence type="predicted"/>
<keyword evidence="4 5" id="KW-0472">Membrane</keyword>
<protein>
    <submittedName>
        <fullName evidence="7">YhgE/Pip domain-containing protein</fullName>
    </submittedName>
</protein>
<feature type="transmembrane region" description="Helical" evidence="5">
    <location>
        <begin position="671"/>
        <end position="693"/>
    </location>
</feature>
<dbReference type="Gene3D" id="3.40.1710.10">
    <property type="entry name" value="abc type-2 transporter like domain"/>
    <property type="match status" value="1"/>
</dbReference>
<feature type="transmembrane region" description="Helical" evidence="5">
    <location>
        <begin position="556"/>
        <end position="579"/>
    </location>
</feature>
<evidence type="ECO:0000256" key="2">
    <source>
        <dbReference type="ARBA" id="ARBA00022692"/>
    </source>
</evidence>
<dbReference type="PANTHER" id="PTHR43077:SF5">
    <property type="entry name" value="PHAGE INFECTION PROTEIN"/>
    <property type="match status" value="1"/>
</dbReference>
<dbReference type="NCBIfam" id="TIGR03061">
    <property type="entry name" value="pip_yhgE_Nterm"/>
    <property type="match status" value="1"/>
</dbReference>
<evidence type="ECO:0000256" key="5">
    <source>
        <dbReference type="SAM" id="Phobius"/>
    </source>
</evidence>
<feature type="transmembrane region" description="Helical" evidence="5">
    <location>
        <begin position="20"/>
        <end position="40"/>
    </location>
</feature>
<gene>
    <name evidence="7" type="ORF">EBQ10_05555</name>
</gene>
<evidence type="ECO:0000256" key="3">
    <source>
        <dbReference type="ARBA" id="ARBA00022989"/>
    </source>
</evidence>
<dbReference type="GO" id="GO:0140359">
    <property type="term" value="F:ABC-type transporter activity"/>
    <property type="evidence" value="ECO:0007669"/>
    <property type="project" value="InterPro"/>
</dbReference>
<dbReference type="PANTHER" id="PTHR43077">
    <property type="entry name" value="TRANSPORT PERMEASE YVFS-RELATED"/>
    <property type="match status" value="1"/>
</dbReference>
<dbReference type="GO" id="GO:0016020">
    <property type="term" value="C:membrane"/>
    <property type="evidence" value="ECO:0007669"/>
    <property type="project" value="UniProtKB-SubCell"/>
</dbReference>
<feature type="transmembrane region" description="Helical" evidence="5">
    <location>
        <begin position="585"/>
        <end position="605"/>
    </location>
</feature>
<evidence type="ECO:0000313" key="8">
    <source>
        <dbReference type="Proteomes" id="UP000275951"/>
    </source>
</evidence>
<feature type="domain" description="ABC-2 type transporter transmembrane" evidence="6">
    <location>
        <begin position="23"/>
        <end position="162"/>
    </location>
</feature>
<dbReference type="AlphaFoldDB" id="A0A3Q9GK52"/>
<dbReference type="RefSeq" id="WP_126920120.1">
    <property type="nucleotide sequence ID" value="NZ_CP033905.1"/>
</dbReference>
<dbReference type="InterPro" id="IPR051328">
    <property type="entry name" value="T7SS_ABC-Transporter"/>
</dbReference>
<keyword evidence="2 5" id="KW-0812">Transmembrane</keyword>
<evidence type="ECO:0000256" key="4">
    <source>
        <dbReference type="ARBA" id="ARBA00023136"/>
    </source>
</evidence>
<feature type="domain" description="ABC-2 type transporter transmembrane" evidence="6">
    <location>
        <begin position="471"/>
        <end position="690"/>
    </location>
</feature>
<dbReference type="InterPro" id="IPR013525">
    <property type="entry name" value="ABC2_TM"/>
</dbReference>
<evidence type="ECO:0000313" key="7">
    <source>
        <dbReference type="EMBL" id="AZR06811.1"/>
    </source>
</evidence>
<comment type="subcellular location">
    <subcellularLocation>
        <location evidence="1">Membrane</location>
        <topology evidence="1">Multi-pass membrane protein</topology>
    </subcellularLocation>
</comment>
<sequence>MINPLKSAALEFRHYRGIPVVALIFILIVPALYGGVYLHANWDLYHQIDKVKVAIVNEDEPVDFDGQKIDAGARFVEAIKSQDGFDWQFPESESVATAELSEGEIYMVVTVPKNFSANLVAAGRFQPERATITFHRDDANGFIAGSLLSQMQAIIQEQVNSAVGQAYFSTLFGQLSVIRDGMNDAATGARQLSNGLSQAADGVGKLNGALTSLDISGLEEDAKELSAAMSTLDRGATRVLLGVSGATGSLTGLGGLSDGLAAGKDNVKAALGPLRTYVNGTLPKLRDNVLDLAKVSGALSGSANHAIGRSKGALDAVREALAQLAANPALADDPAFLAKLQENIAASSSLLGELSSFVSGQLALTAKLQAHLDYEATKSAVDAADTALDALDSSFANVRQALRNVGSSAGDIRSGVADVNAGKTQLAKLINAVSGKIPKAVAGASQLVDAIAKLDIAMKQLDTGAGKLADGLEQGVAKIPALTDTQVDRLADIMSSPVTIKTIVDNDAETYGRGLAPFFFSIALWVSSVTFFLVMRTLSGRAALSRGSQLATAIHGFAPFAVIGVTSSLLMGLGVWGFLGLHPAHPWLFILLLIVAALSFMSLAYWVRLGLGSPQSAVFLVALILQLPASGGTFPTDMLSPFYRALSVISPMRYSVDAFRVAISGGTSQQYWGSLAVLVGILLVSLAMTYWLIGRRRILRMRDLHPPMITGESTGDYAFSVRPR</sequence>
<keyword evidence="3 5" id="KW-1133">Transmembrane helix</keyword>
<feature type="transmembrane region" description="Helical" evidence="5">
    <location>
        <begin position="617"/>
        <end position="634"/>
    </location>
</feature>
<organism evidence="7 8">
    <name type="scientific">Trueperella pyogenes</name>
    <dbReference type="NCBI Taxonomy" id="1661"/>
    <lineage>
        <taxon>Bacteria</taxon>
        <taxon>Bacillati</taxon>
        <taxon>Actinomycetota</taxon>
        <taxon>Actinomycetes</taxon>
        <taxon>Actinomycetales</taxon>
        <taxon>Actinomycetaceae</taxon>
        <taxon>Trueperella</taxon>
    </lineage>
</organism>
<dbReference type="InterPro" id="IPR017501">
    <property type="entry name" value="Phage_infect_YhgE_C"/>
</dbReference>
<dbReference type="Gene3D" id="1.10.287.950">
    <property type="entry name" value="Methyl-accepting chemotaxis protein"/>
    <property type="match status" value="1"/>
</dbReference>
<evidence type="ECO:0000259" key="6">
    <source>
        <dbReference type="Pfam" id="PF12698"/>
    </source>
</evidence>
<feature type="transmembrane region" description="Helical" evidence="5">
    <location>
        <begin position="515"/>
        <end position="535"/>
    </location>
</feature>
<name>A0A3Q9GK52_9ACTO</name>
<dbReference type="EMBL" id="CP033905">
    <property type="protein sequence ID" value="AZR06811.1"/>
    <property type="molecule type" value="Genomic_DNA"/>
</dbReference>
<dbReference type="InterPro" id="IPR017500">
    <property type="entry name" value="Phage_infect_YhgE_N"/>
</dbReference>
<dbReference type="Proteomes" id="UP000275951">
    <property type="component" value="Chromosome"/>
</dbReference>
<evidence type="ECO:0000256" key="1">
    <source>
        <dbReference type="ARBA" id="ARBA00004141"/>
    </source>
</evidence>
<reference evidence="7 8" key="1">
    <citation type="submission" date="2018-11" db="EMBL/GenBank/DDBJ databases">
        <title>Multidrug-resistant genes are associated with an 42-kb island TGI1 carrying a complex class 1 integron in a Trueperella pyogenes.</title>
        <authorList>
            <person name="Dong W."/>
        </authorList>
    </citation>
    <scope>NUCLEOTIDE SEQUENCE [LARGE SCALE GENOMIC DNA]</scope>
    <source>
        <strain evidence="7 8">TP4</strain>
    </source>
</reference>
<dbReference type="NCBIfam" id="TIGR03062">
    <property type="entry name" value="pip_yhgE_Cterm"/>
    <property type="match status" value="1"/>
</dbReference>